<dbReference type="InterPro" id="IPR023506">
    <property type="entry name" value="Trans-aconitate_MeTrfase"/>
</dbReference>
<dbReference type="GO" id="GO:0032259">
    <property type="term" value="P:methylation"/>
    <property type="evidence" value="ECO:0007669"/>
    <property type="project" value="UniProtKB-KW"/>
</dbReference>
<dbReference type="HAMAP" id="MF_00560">
    <property type="entry name" value="Tran_acon_Me_trans"/>
    <property type="match status" value="1"/>
</dbReference>
<dbReference type="GO" id="GO:0005737">
    <property type="term" value="C:cytoplasm"/>
    <property type="evidence" value="ECO:0007669"/>
    <property type="project" value="UniProtKB-SubCell"/>
</dbReference>
<dbReference type="Gene3D" id="3.40.50.150">
    <property type="entry name" value="Vaccinia Virus protein VP39"/>
    <property type="match status" value="1"/>
</dbReference>
<dbReference type="EC" id="2.1.1.144" evidence="5"/>
<name>A0AB39L9H1_9MICC</name>
<dbReference type="PANTHER" id="PTHR43861:SF1">
    <property type="entry name" value="TRANS-ACONITATE 2-METHYLTRANSFERASE"/>
    <property type="match status" value="1"/>
</dbReference>
<dbReference type="PANTHER" id="PTHR43861">
    <property type="entry name" value="TRANS-ACONITATE 2-METHYLTRANSFERASE-RELATED"/>
    <property type="match status" value="1"/>
</dbReference>
<evidence type="ECO:0000259" key="6">
    <source>
        <dbReference type="Pfam" id="PF13649"/>
    </source>
</evidence>
<comment type="catalytic activity">
    <reaction evidence="5">
        <text>trans-aconitate + S-adenosyl-L-methionine = (E)-3-(methoxycarbonyl)pent-2-enedioate + S-adenosyl-L-homocysteine</text>
        <dbReference type="Rhea" id="RHEA:14969"/>
        <dbReference type="ChEBI" id="CHEBI:15708"/>
        <dbReference type="ChEBI" id="CHEBI:57470"/>
        <dbReference type="ChEBI" id="CHEBI:57856"/>
        <dbReference type="ChEBI" id="CHEBI:59789"/>
        <dbReference type="EC" id="2.1.1.144"/>
    </reaction>
</comment>
<sequence length="268" mass="29562">MSSPTWDPALYTAFGDHRARPFYDLTGRIAASAPRRVVDLGCGPGGLTASLADRWPEALIEGVDSSETMLDAARSRFGARQGLVFTHGDILRWEPAEDVDVVVSNAALQWVPGHQGLIGRWLEQLVPGAWLAVQVPGNFSAPSHTLMRELAESSQWDQQLRGVLRHTDAVSEPSGYLELMLDAGWDADVWETTYCQVLTGEDAVLNWVRGTGLRPVLDALSPREGAQFEEQYNQLLFDAYPTVERNGVVTTVFPFRRIFLVGRKPDGA</sequence>
<evidence type="ECO:0000256" key="3">
    <source>
        <dbReference type="ARBA" id="ARBA00022679"/>
    </source>
</evidence>
<evidence type="ECO:0000256" key="2">
    <source>
        <dbReference type="ARBA" id="ARBA00022603"/>
    </source>
</evidence>
<organism evidence="7">
    <name type="scientific">Sinomonas puerhi</name>
    <dbReference type="NCBI Taxonomy" id="3238584"/>
    <lineage>
        <taxon>Bacteria</taxon>
        <taxon>Bacillati</taxon>
        <taxon>Actinomycetota</taxon>
        <taxon>Actinomycetes</taxon>
        <taxon>Micrococcales</taxon>
        <taxon>Micrococcaceae</taxon>
        <taxon>Sinomonas</taxon>
    </lineage>
</organism>
<feature type="domain" description="Methyltransferase" evidence="6">
    <location>
        <begin position="37"/>
        <end position="127"/>
    </location>
</feature>
<protein>
    <recommendedName>
        <fullName evidence="5">Trans-aconitate 2-methyltransferase</fullName>
        <ecNumber evidence="5">2.1.1.144</ecNumber>
    </recommendedName>
</protein>
<evidence type="ECO:0000256" key="4">
    <source>
        <dbReference type="ARBA" id="ARBA00022691"/>
    </source>
</evidence>
<dbReference type="EMBL" id="CP163302">
    <property type="protein sequence ID" value="XDP47102.1"/>
    <property type="molecule type" value="Genomic_DNA"/>
</dbReference>
<evidence type="ECO:0000256" key="1">
    <source>
        <dbReference type="ARBA" id="ARBA00022490"/>
    </source>
</evidence>
<comment type="subcellular location">
    <subcellularLocation>
        <location evidence="5">Cytoplasm</location>
    </subcellularLocation>
</comment>
<gene>
    <name evidence="5" type="primary">tam</name>
    <name evidence="7" type="ORF">AB5L97_09045</name>
</gene>
<dbReference type="InterPro" id="IPR029063">
    <property type="entry name" value="SAM-dependent_MTases_sf"/>
</dbReference>
<proteinExistence type="inferred from homology"/>
<keyword evidence="3 5" id="KW-0808">Transferase</keyword>
<dbReference type="GO" id="GO:0030798">
    <property type="term" value="F:trans-aconitate 2-methyltransferase activity"/>
    <property type="evidence" value="ECO:0007669"/>
    <property type="project" value="UniProtKB-UniRule"/>
</dbReference>
<dbReference type="RefSeq" id="WP_369047250.1">
    <property type="nucleotide sequence ID" value="NZ_CP163302.1"/>
</dbReference>
<evidence type="ECO:0000256" key="5">
    <source>
        <dbReference type="HAMAP-Rule" id="MF_00560"/>
    </source>
</evidence>
<dbReference type="SUPFAM" id="SSF53335">
    <property type="entry name" value="S-adenosyl-L-methionine-dependent methyltransferases"/>
    <property type="match status" value="1"/>
</dbReference>
<dbReference type="KEGG" id="spue:AB5L97_09045"/>
<comment type="function">
    <text evidence="5">Catalyzes the S-adenosylmethionine monomethyl esterification of trans-aconitate.</text>
</comment>
<dbReference type="Gene3D" id="1.10.150.290">
    <property type="entry name" value="S-adenosyl-L-methionine-dependent methyltransferases"/>
    <property type="match status" value="1"/>
</dbReference>
<dbReference type="InterPro" id="IPR041698">
    <property type="entry name" value="Methyltransf_25"/>
</dbReference>
<dbReference type="Pfam" id="PF13649">
    <property type="entry name" value="Methyltransf_25"/>
    <property type="match status" value="1"/>
</dbReference>
<reference evidence="7" key="1">
    <citation type="submission" date="2024-07" db="EMBL/GenBank/DDBJ databases">
        <authorList>
            <person name="fu j."/>
        </authorList>
    </citation>
    <scope>NUCLEOTIDE SEQUENCE</scope>
    <source>
        <strain evidence="7">P10A9</strain>
    </source>
</reference>
<dbReference type="AlphaFoldDB" id="A0AB39L9H1"/>
<keyword evidence="1 5" id="KW-0963">Cytoplasm</keyword>
<keyword evidence="2 5" id="KW-0489">Methyltransferase</keyword>
<accession>A0AB39L9H1</accession>
<dbReference type="NCBIfam" id="NF010703">
    <property type="entry name" value="PRK14103.1"/>
    <property type="match status" value="1"/>
</dbReference>
<comment type="similarity">
    <text evidence="5">Belongs to the methyltransferase superfamily. Tam family.</text>
</comment>
<evidence type="ECO:0000313" key="7">
    <source>
        <dbReference type="EMBL" id="XDP47102.1"/>
    </source>
</evidence>
<dbReference type="CDD" id="cd02440">
    <property type="entry name" value="AdoMet_MTases"/>
    <property type="match status" value="1"/>
</dbReference>
<keyword evidence="4 5" id="KW-0949">S-adenosyl-L-methionine</keyword>
<dbReference type="InterPro" id="IPR023149">
    <property type="entry name" value="Trans_acon_MeTrfase_C"/>
</dbReference>